<gene>
    <name evidence="1" type="ORF">BJ875DRAFT_441602</name>
</gene>
<organism evidence="1 2">
    <name type="scientific">Amylocarpus encephaloides</name>
    <dbReference type="NCBI Taxonomy" id="45428"/>
    <lineage>
        <taxon>Eukaryota</taxon>
        <taxon>Fungi</taxon>
        <taxon>Dikarya</taxon>
        <taxon>Ascomycota</taxon>
        <taxon>Pezizomycotina</taxon>
        <taxon>Leotiomycetes</taxon>
        <taxon>Helotiales</taxon>
        <taxon>Helotiales incertae sedis</taxon>
        <taxon>Amylocarpus</taxon>
    </lineage>
</organism>
<protein>
    <submittedName>
        <fullName evidence="1">Uncharacterized protein</fullName>
    </submittedName>
</protein>
<reference evidence="1" key="1">
    <citation type="journal article" date="2021" name="IMA Fungus">
        <title>Genomic characterization of three marine fungi, including Emericellopsis atlantica sp. nov. with signatures of a generalist lifestyle and marine biomass degradation.</title>
        <authorList>
            <person name="Hagestad O.C."/>
            <person name="Hou L."/>
            <person name="Andersen J.H."/>
            <person name="Hansen E.H."/>
            <person name="Altermark B."/>
            <person name="Li C."/>
            <person name="Kuhnert E."/>
            <person name="Cox R.J."/>
            <person name="Crous P.W."/>
            <person name="Spatafora J.W."/>
            <person name="Lail K."/>
            <person name="Amirebrahimi M."/>
            <person name="Lipzen A."/>
            <person name="Pangilinan J."/>
            <person name="Andreopoulos W."/>
            <person name="Hayes R.D."/>
            <person name="Ng V."/>
            <person name="Grigoriev I.V."/>
            <person name="Jackson S.A."/>
            <person name="Sutton T.D.S."/>
            <person name="Dobson A.D.W."/>
            <person name="Rama T."/>
        </authorList>
    </citation>
    <scope>NUCLEOTIDE SEQUENCE</scope>
    <source>
        <strain evidence="1">TRa018bII</strain>
    </source>
</reference>
<name>A0A9P7YJ94_9HELO</name>
<dbReference type="Proteomes" id="UP000824998">
    <property type="component" value="Unassembled WGS sequence"/>
</dbReference>
<proteinExistence type="predicted"/>
<dbReference type="AlphaFoldDB" id="A0A9P7YJ94"/>
<evidence type="ECO:0000313" key="2">
    <source>
        <dbReference type="Proteomes" id="UP000824998"/>
    </source>
</evidence>
<dbReference type="EMBL" id="MU251475">
    <property type="protein sequence ID" value="KAG9234095.1"/>
    <property type="molecule type" value="Genomic_DNA"/>
</dbReference>
<accession>A0A9P7YJ94</accession>
<keyword evidence="2" id="KW-1185">Reference proteome</keyword>
<evidence type="ECO:0000313" key="1">
    <source>
        <dbReference type="EMBL" id="KAG9234095.1"/>
    </source>
</evidence>
<sequence length="128" mass="13832">MSFLLSNYVVVLVVSLLRVSRFFLERSLPSAFVGGTVVGVSKMGAIVLGNGFPLSPDKKWSIFRHRSDLRAVFDYGSEILDILSIVDKMVFAKGVLTQFKEFGGFFSLGVGIINEGLAAGASAYLSNC</sequence>
<comment type="caution">
    <text evidence="1">The sequence shown here is derived from an EMBL/GenBank/DDBJ whole genome shotgun (WGS) entry which is preliminary data.</text>
</comment>